<dbReference type="PANTHER" id="PTHR21677:SF4">
    <property type="entry name" value="TSL-KINASE INTERACTING-LIKE PROTEIN"/>
    <property type="match status" value="1"/>
</dbReference>
<dbReference type="KEGG" id="jre:109009984"/>
<accession>A0A2I4GQN6</accession>
<keyword evidence="2" id="KW-1185">Reference proteome</keyword>
<dbReference type="GO" id="GO:0007389">
    <property type="term" value="P:pattern specification process"/>
    <property type="evidence" value="ECO:0000318"/>
    <property type="project" value="GO_Central"/>
</dbReference>
<dbReference type="Proteomes" id="UP000235220">
    <property type="component" value="Chromosome 10"/>
</dbReference>
<feature type="compositionally biased region" description="Basic residues" evidence="1">
    <location>
        <begin position="7"/>
        <end position="16"/>
    </location>
</feature>
<sequence>MKTTRQQNRKAKVPSKRKADIGCTGAKKSTKRTGGRSFKPAAEGRCPDLRVERKCVSQTLIPYTKIKLQLFPIDESTRMGLEKDGHNPYLELTLSARKKISSVLKRLNCKWGGSSIALGEPMLFPYNALKNSSSYRRWTLNDNDISAGYVYEAIGSPAIFRLRYGWFSYTEPETFGKLSTSTPIQGFSQYEEKGCRTNKDGPDVEGNKTEVGSEAFKEMNPREVAVDADNVVNGPADPMDNEPKMDDGLGQSSALWTDSLTNISIGALLSEVSIQGKFSNSDPIIDGLTSISIGGLLSEASLQGKPNNCDPKSAGNDACLQMPQPTSDSFDAYIAAQTNCSQGLRSSTQDPHSSILDAEETCHAFPFQRFSPSEKDVLPLVGSAYPGSRGQDVGSASFNFPNAAEGNCQPVFPEDYACQESEIDLFFSSHTYHDESSLGLSGIKWTDSLGPFDLGLPHLSEAYLWNGII</sequence>
<dbReference type="STRING" id="51240.A0A2I4GQN6"/>
<dbReference type="GO" id="GO:0003682">
    <property type="term" value="F:chromatin binding"/>
    <property type="evidence" value="ECO:0000318"/>
    <property type="project" value="GO_Central"/>
</dbReference>
<dbReference type="AlphaFoldDB" id="A0A2I4GQN6"/>
<dbReference type="GeneID" id="109009984"/>
<dbReference type="GO" id="GO:0005634">
    <property type="term" value="C:nucleus"/>
    <property type="evidence" value="ECO:0000318"/>
    <property type="project" value="GO_Central"/>
</dbReference>
<dbReference type="RefSeq" id="XP_018846214.2">
    <property type="nucleotide sequence ID" value="XM_018990669.2"/>
</dbReference>
<reference evidence="3" key="1">
    <citation type="submission" date="2025-08" db="UniProtKB">
        <authorList>
            <consortium name="RefSeq"/>
        </authorList>
    </citation>
    <scope>IDENTIFICATION</scope>
    <source>
        <tissue evidence="3">Leaves</tissue>
    </source>
</reference>
<feature type="region of interest" description="Disordered" evidence="1">
    <location>
        <begin position="1"/>
        <end position="41"/>
    </location>
</feature>
<dbReference type="Gramene" id="Jr10_10890_p1">
    <property type="protein sequence ID" value="cds.Jr10_10890_p1"/>
    <property type="gene ID" value="Jr10_10890"/>
</dbReference>
<evidence type="ECO:0000256" key="1">
    <source>
        <dbReference type="SAM" id="MobiDB-lite"/>
    </source>
</evidence>
<dbReference type="PANTHER" id="PTHR21677">
    <property type="entry name" value="CRAMPED PROTEIN"/>
    <property type="match status" value="1"/>
</dbReference>
<proteinExistence type="predicted"/>
<protein>
    <submittedName>
        <fullName evidence="3">TSL-kinase interacting protein 1</fullName>
    </submittedName>
</protein>
<dbReference type="InterPro" id="IPR055315">
    <property type="entry name" value="Cramped-like"/>
</dbReference>
<dbReference type="FunCoup" id="A0A2I4GQN6">
    <property type="interactions" value="121"/>
</dbReference>
<dbReference type="OrthoDB" id="745018at2759"/>
<evidence type="ECO:0000313" key="3">
    <source>
        <dbReference type="RefSeq" id="XP_018846214.2"/>
    </source>
</evidence>
<organism evidence="2 3">
    <name type="scientific">Juglans regia</name>
    <name type="common">English walnut</name>
    <dbReference type="NCBI Taxonomy" id="51240"/>
    <lineage>
        <taxon>Eukaryota</taxon>
        <taxon>Viridiplantae</taxon>
        <taxon>Streptophyta</taxon>
        <taxon>Embryophyta</taxon>
        <taxon>Tracheophyta</taxon>
        <taxon>Spermatophyta</taxon>
        <taxon>Magnoliopsida</taxon>
        <taxon>eudicotyledons</taxon>
        <taxon>Gunneridae</taxon>
        <taxon>Pentapetalae</taxon>
        <taxon>rosids</taxon>
        <taxon>fabids</taxon>
        <taxon>Fagales</taxon>
        <taxon>Juglandaceae</taxon>
        <taxon>Juglans</taxon>
    </lineage>
</organism>
<name>A0A2I4GQN6_JUGRE</name>
<gene>
    <name evidence="3" type="primary">LOC109009984</name>
</gene>
<evidence type="ECO:0000313" key="2">
    <source>
        <dbReference type="Proteomes" id="UP000235220"/>
    </source>
</evidence>